<gene>
    <name evidence="1" type="ORF">Ani05nite_49380</name>
</gene>
<dbReference type="Proteomes" id="UP000647172">
    <property type="component" value="Unassembled WGS sequence"/>
</dbReference>
<keyword evidence="2" id="KW-1185">Reference proteome</keyword>
<dbReference type="AlphaFoldDB" id="A0A919JI09"/>
<evidence type="ECO:0000313" key="2">
    <source>
        <dbReference type="Proteomes" id="UP000647172"/>
    </source>
</evidence>
<accession>A0A919JI09</accession>
<proteinExistence type="predicted"/>
<organism evidence="1 2">
    <name type="scientific">Actinoplanes nipponensis</name>
    <dbReference type="NCBI Taxonomy" id="135950"/>
    <lineage>
        <taxon>Bacteria</taxon>
        <taxon>Bacillati</taxon>
        <taxon>Actinomycetota</taxon>
        <taxon>Actinomycetes</taxon>
        <taxon>Micromonosporales</taxon>
        <taxon>Micromonosporaceae</taxon>
        <taxon>Actinoplanes</taxon>
    </lineage>
</organism>
<reference evidence="1" key="1">
    <citation type="submission" date="2021-01" db="EMBL/GenBank/DDBJ databases">
        <title>Whole genome shotgun sequence of Actinoplanes nipponensis NBRC 14063.</title>
        <authorList>
            <person name="Komaki H."/>
            <person name="Tamura T."/>
        </authorList>
    </citation>
    <scope>NUCLEOTIDE SEQUENCE</scope>
    <source>
        <strain evidence="1">NBRC 14063</strain>
    </source>
</reference>
<dbReference type="EMBL" id="BOMQ01000059">
    <property type="protein sequence ID" value="GIE51404.1"/>
    <property type="molecule type" value="Genomic_DNA"/>
</dbReference>
<evidence type="ECO:0000313" key="1">
    <source>
        <dbReference type="EMBL" id="GIE51404.1"/>
    </source>
</evidence>
<comment type="caution">
    <text evidence="1">The sequence shown here is derived from an EMBL/GenBank/DDBJ whole genome shotgun (WGS) entry which is preliminary data.</text>
</comment>
<name>A0A919JI09_9ACTN</name>
<sequence>MSIQSAPASAAARTAAVAFSSAKVRPRSWNESGVRLTIAITVTRREKSCARPPMTWSALISGGAKAVTPGD</sequence>
<protein>
    <submittedName>
        <fullName evidence="1">Uncharacterized protein</fullName>
    </submittedName>
</protein>